<dbReference type="EMBL" id="CP092878">
    <property type="protein sequence ID" value="UYV78727.1"/>
    <property type="molecule type" value="Genomic_DNA"/>
</dbReference>
<name>A0ABY6LE71_9ARAC</name>
<proteinExistence type="predicted"/>
<dbReference type="InterPro" id="IPR036397">
    <property type="entry name" value="RNaseH_sf"/>
</dbReference>
<gene>
    <name evidence="1" type="ORF">LAZ67_16002571</name>
</gene>
<accession>A0ABY6LE71</accession>
<evidence type="ECO:0000313" key="2">
    <source>
        <dbReference type="Proteomes" id="UP001235939"/>
    </source>
</evidence>
<dbReference type="PANTHER" id="PTHR46060">
    <property type="entry name" value="MARINER MOS1 TRANSPOSASE-LIKE PROTEIN"/>
    <property type="match status" value="1"/>
</dbReference>
<keyword evidence="2" id="KW-1185">Reference proteome</keyword>
<evidence type="ECO:0000313" key="1">
    <source>
        <dbReference type="EMBL" id="UYV78727.1"/>
    </source>
</evidence>
<dbReference type="InterPro" id="IPR052709">
    <property type="entry name" value="Transposase-MT_Hybrid"/>
</dbReference>
<reference evidence="1 2" key="1">
    <citation type="submission" date="2022-01" db="EMBL/GenBank/DDBJ databases">
        <title>A chromosomal length assembly of Cordylochernes scorpioides.</title>
        <authorList>
            <person name="Zeh D."/>
            <person name="Zeh J."/>
        </authorList>
    </citation>
    <scope>NUCLEOTIDE SEQUENCE [LARGE SCALE GENOMIC DNA]</scope>
    <source>
        <strain evidence="1">IN4F17</strain>
        <tissue evidence="1">Whole Body</tissue>
    </source>
</reference>
<dbReference type="Gene3D" id="3.30.420.10">
    <property type="entry name" value="Ribonuclease H-like superfamily/Ribonuclease H"/>
    <property type="match status" value="1"/>
</dbReference>
<sequence>MRLSRALREKRLQYANRLDKVILQYDNARPHTAAPVKTYLETLKWEVLPHPPYSSDIALLIIYIIGSLQHGLADSTSTTTMKYCKCICSYKTVNHLLFSCPAFLRHRIQTVILLGLTHLNPTSMAILNLSMELPDSILGSLDEASVSEATVIPVVEENISLDAGIVSPVDGPLSSMVEGTMQWGEEVVEDRDETSAVEDMLPVDTIGSVELDGVSSMEEEAKSSVAALTSMVDERVRLTLSDGVWSSSLGGVRTLMPGDGPLTHQSNNREISIASFNGPYLLLNQPQPNILTLQSEVDGLTNLFQVGRSLTVPVEMESIISFMAIWCEDWGVSSGPHEQHTFNPCQGRTLSLGLSRAIRLPTAGGLKRLEEAEFFKAVKFLNEARKTGEREEVGKHDTSNHFYLTATRGSGGLQASTKTKPTSRNDSQGEDWLVGNLIWGISGIDIMEKERGQIKRILLKVKSRYYENWCCSSYIDIYDRLKRVLVDFKPILKIKKIFTPEEASSKGTSESYQELKAAMSPDKHLPITEFLSPTC</sequence>
<organism evidence="1 2">
    <name type="scientific">Cordylochernes scorpioides</name>
    <dbReference type="NCBI Taxonomy" id="51811"/>
    <lineage>
        <taxon>Eukaryota</taxon>
        <taxon>Metazoa</taxon>
        <taxon>Ecdysozoa</taxon>
        <taxon>Arthropoda</taxon>
        <taxon>Chelicerata</taxon>
        <taxon>Arachnida</taxon>
        <taxon>Pseudoscorpiones</taxon>
        <taxon>Cheliferoidea</taxon>
        <taxon>Chernetidae</taxon>
        <taxon>Cordylochernes</taxon>
    </lineage>
</organism>
<dbReference type="PANTHER" id="PTHR46060:SF1">
    <property type="entry name" value="MARINER MOS1 TRANSPOSASE-LIKE PROTEIN"/>
    <property type="match status" value="1"/>
</dbReference>
<protein>
    <submittedName>
        <fullName evidence="1">TMEM62</fullName>
    </submittedName>
</protein>
<dbReference type="Proteomes" id="UP001235939">
    <property type="component" value="Chromosome 16"/>
</dbReference>